<dbReference type="CDD" id="cd05819">
    <property type="entry name" value="NHL"/>
    <property type="match status" value="1"/>
</dbReference>
<dbReference type="Proteomes" id="UP000663852">
    <property type="component" value="Unassembled WGS sequence"/>
</dbReference>
<feature type="chain" id="PRO_5032489089" evidence="4">
    <location>
        <begin position="24"/>
        <end position="358"/>
    </location>
</feature>
<evidence type="ECO:0000256" key="4">
    <source>
        <dbReference type="SAM" id="SignalP"/>
    </source>
</evidence>
<sequence>MFIMKAIFIQVCIIQLYFLVVTSIQLSPCAKWNSTGRTTAGTGTAGSTSTQLNWPHGIFIHQQTNSLYVADSENNRVQVFRLNDQSMIATTVAFNVSDPTSVYVDDDEKDGPILYVAMEGSDRVEKWMKGATVGIQVGSECRICSGVWLDKQKNIYAAEAVRFRVVKWLSTTQAEIVVAGKTDQFGNKDELLNVLGSIYVHSTDGTVYVADRLNNRVQKWTKDASYGITVAGNGIANDTAQSLDNPFGVFVDEGTGVVFVVDTFNERIQRWLPDALQGETIVGDPDSTSPFNQLKGPTSMAFDSDGNLYVSDSLNHRIQKYALLDNSPCSSSSAAIFSVLLKLNLIFLLPLWFYSRCE</sequence>
<dbReference type="AlphaFoldDB" id="A0A815B5V8"/>
<dbReference type="SUPFAM" id="SSF63825">
    <property type="entry name" value="YWTD domain"/>
    <property type="match status" value="1"/>
</dbReference>
<keyword evidence="3" id="KW-1133">Transmembrane helix</keyword>
<gene>
    <name evidence="5" type="ORF">EDS130_LOCUS28775</name>
</gene>
<dbReference type="EMBL" id="CAJNOJ010000189">
    <property type="protein sequence ID" value="CAF1266030.1"/>
    <property type="molecule type" value="Genomic_DNA"/>
</dbReference>
<dbReference type="InterPro" id="IPR001258">
    <property type="entry name" value="NHL_repeat"/>
</dbReference>
<evidence type="ECO:0000256" key="3">
    <source>
        <dbReference type="SAM" id="Phobius"/>
    </source>
</evidence>
<proteinExistence type="predicted"/>
<dbReference type="InterPro" id="IPR050952">
    <property type="entry name" value="TRIM-NHL_E3_ligases"/>
</dbReference>
<evidence type="ECO:0000313" key="6">
    <source>
        <dbReference type="Proteomes" id="UP000663852"/>
    </source>
</evidence>
<dbReference type="Gene3D" id="2.40.10.500">
    <property type="match status" value="1"/>
</dbReference>
<dbReference type="Pfam" id="PF01436">
    <property type="entry name" value="NHL"/>
    <property type="match status" value="2"/>
</dbReference>
<feature type="repeat" description="NHL" evidence="2">
    <location>
        <begin position="293"/>
        <end position="324"/>
    </location>
</feature>
<feature type="transmembrane region" description="Helical" evidence="3">
    <location>
        <begin position="334"/>
        <end position="354"/>
    </location>
</feature>
<dbReference type="PANTHER" id="PTHR24104:SF25">
    <property type="entry name" value="PROTEIN LIN-41"/>
    <property type="match status" value="1"/>
</dbReference>
<dbReference type="PANTHER" id="PTHR24104">
    <property type="entry name" value="E3 UBIQUITIN-PROTEIN LIGASE NHLRC1-RELATED"/>
    <property type="match status" value="1"/>
</dbReference>
<evidence type="ECO:0000256" key="2">
    <source>
        <dbReference type="PROSITE-ProRule" id="PRU00504"/>
    </source>
</evidence>
<dbReference type="PROSITE" id="PS51125">
    <property type="entry name" value="NHL"/>
    <property type="match status" value="2"/>
</dbReference>
<dbReference type="InterPro" id="IPR011042">
    <property type="entry name" value="6-blade_b-propeller_TolB-like"/>
</dbReference>
<feature type="repeat" description="NHL" evidence="2">
    <location>
        <begin position="43"/>
        <end position="83"/>
    </location>
</feature>
<dbReference type="Gene3D" id="2.120.10.30">
    <property type="entry name" value="TolB, C-terminal domain"/>
    <property type="match status" value="2"/>
</dbReference>
<accession>A0A815B5V8</accession>
<feature type="signal peptide" evidence="4">
    <location>
        <begin position="1"/>
        <end position="23"/>
    </location>
</feature>
<protein>
    <submittedName>
        <fullName evidence="5">Uncharacterized protein</fullName>
    </submittedName>
</protein>
<reference evidence="5" key="1">
    <citation type="submission" date="2021-02" db="EMBL/GenBank/DDBJ databases">
        <authorList>
            <person name="Nowell W R."/>
        </authorList>
    </citation>
    <scope>NUCLEOTIDE SEQUENCE</scope>
</reference>
<comment type="caution">
    <text evidence="5">The sequence shown here is derived from an EMBL/GenBank/DDBJ whole genome shotgun (WGS) entry which is preliminary data.</text>
</comment>
<dbReference type="GO" id="GO:0008270">
    <property type="term" value="F:zinc ion binding"/>
    <property type="evidence" value="ECO:0007669"/>
    <property type="project" value="UniProtKB-KW"/>
</dbReference>
<evidence type="ECO:0000313" key="5">
    <source>
        <dbReference type="EMBL" id="CAF1266030.1"/>
    </source>
</evidence>
<keyword evidence="3" id="KW-0472">Membrane</keyword>
<keyword evidence="1" id="KW-0677">Repeat</keyword>
<keyword evidence="4" id="KW-0732">Signal</keyword>
<name>A0A815B5V8_ADIRI</name>
<organism evidence="5 6">
    <name type="scientific">Adineta ricciae</name>
    <name type="common">Rotifer</name>
    <dbReference type="NCBI Taxonomy" id="249248"/>
    <lineage>
        <taxon>Eukaryota</taxon>
        <taxon>Metazoa</taxon>
        <taxon>Spiralia</taxon>
        <taxon>Gnathifera</taxon>
        <taxon>Rotifera</taxon>
        <taxon>Eurotatoria</taxon>
        <taxon>Bdelloidea</taxon>
        <taxon>Adinetida</taxon>
        <taxon>Adinetidae</taxon>
        <taxon>Adineta</taxon>
    </lineage>
</organism>
<dbReference type="OrthoDB" id="9977191at2759"/>
<evidence type="ECO:0000256" key="1">
    <source>
        <dbReference type="ARBA" id="ARBA00022737"/>
    </source>
</evidence>
<keyword evidence="3" id="KW-0812">Transmembrane</keyword>